<dbReference type="Proteomes" id="UP001479436">
    <property type="component" value="Unassembled WGS sequence"/>
</dbReference>
<keyword evidence="3" id="KW-1185">Reference proteome</keyword>
<dbReference type="Pfam" id="PF05649">
    <property type="entry name" value="Peptidase_M13_N"/>
    <property type="match status" value="1"/>
</dbReference>
<evidence type="ECO:0000313" key="3">
    <source>
        <dbReference type="Proteomes" id="UP001479436"/>
    </source>
</evidence>
<evidence type="ECO:0000259" key="1">
    <source>
        <dbReference type="Pfam" id="PF05649"/>
    </source>
</evidence>
<proteinExistence type="predicted"/>
<dbReference type="Gene3D" id="1.10.1380.10">
    <property type="entry name" value="Neutral endopeptidase , domain2"/>
    <property type="match status" value="1"/>
</dbReference>
<reference evidence="2 3" key="1">
    <citation type="submission" date="2023-04" db="EMBL/GenBank/DDBJ databases">
        <title>Genome of Basidiobolus ranarum AG-B5.</title>
        <authorList>
            <person name="Stajich J.E."/>
            <person name="Carter-House D."/>
            <person name="Gryganskyi A."/>
        </authorList>
    </citation>
    <scope>NUCLEOTIDE SEQUENCE [LARGE SCALE GENOMIC DNA]</scope>
    <source>
        <strain evidence="2 3">AG-B5</strain>
    </source>
</reference>
<dbReference type="InterPro" id="IPR008753">
    <property type="entry name" value="Peptidase_M13_N"/>
</dbReference>
<dbReference type="Gene3D" id="3.40.390.10">
    <property type="entry name" value="Collagenase (Catalytic Domain)"/>
    <property type="match status" value="1"/>
</dbReference>
<dbReference type="SUPFAM" id="SSF55486">
    <property type="entry name" value="Metalloproteases ('zincins'), catalytic domain"/>
    <property type="match status" value="1"/>
</dbReference>
<evidence type="ECO:0000313" key="2">
    <source>
        <dbReference type="EMBL" id="KAK9670793.1"/>
    </source>
</evidence>
<feature type="non-terminal residue" evidence="2">
    <location>
        <position position="123"/>
    </location>
</feature>
<dbReference type="EMBL" id="JASJQH010010683">
    <property type="protein sequence ID" value="KAK9670793.1"/>
    <property type="molecule type" value="Genomic_DNA"/>
</dbReference>
<dbReference type="InterPro" id="IPR024079">
    <property type="entry name" value="MetalloPept_cat_dom_sf"/>
</dbReference>
<feature type="domain" description="Peptidase M13 N-terminal" evidence="1">
    <location>
        <begin position="43"/>
        <end position="122"/>
    </location>
</feature>
<accession>A0ABR2VLM9</accession>
<gene>
    <name evidence="2" type="ORF">K7432_017463</name>
</gene>
<name>A0ABR2VLM9_9FUNG</name>
<protein>
    <recommendedName>
        <fullName evidence="1">Peptidase M13 N-terminal domain-containing protein</fullName>
    </recommendedName>
</protein>
<sequence length="123" mass="14089">MSSLVDELTLPYHYLHKLGNSDFLYYPWWFSAHPRLTTPSSTDNFYFHTNYDWIRNTTLPSDESIWSTMSVLSQKNLVYLLTTIAKAGNSTTHTLLGDFYTSGLDLALIKKSGLSPIRSLFTQ</sequence>
<dbReference type="InterPro" id="IPR042089">
    <property type="entry name" value="Peptidase_M13_dom_2"/>
</dbReference>
<organism evidence="2 3">
    <name type="scientific">Basidiobolus ranarum</name>
    <dbReference type="NCBI Taxonomy" id="34480"/>
    <lineage>
        <taxon>Eukaryota</taxon>
        <taxon>Fungi</taxon>
        <taxon>Fungi incertae sedis</taxon>
        <taxon>Zoopagomycota</taxon>
        <taxon>Entomophthoromycotina</taxon>
        <taxon>Basidiobolomycetes</taxon>
        <taxon>Basidiobolales</taxon>
        <taxon>Basidiobolaceae</taxon>
        <taxon>Basidiobolus</taxon>
    </lineage>
</organism>
<comment type="caution">
    <text evidence="2">The sequence shown here is derived from an EMBL/GenBank/DDBJ whole genome shotgun (WGS) entry which is preliminary data.</text>
</comment>